<dbReference type="Proteomes" id="UP000292082">
    <property type="component" value="Unassembled WGS sequence"/>
</dbReference>
<accession>A0A4Q9NVD1</accession>
<dbReference type="Pfam" id="PF00583">
    <property type="entry name" value="Acetyltransf_1"/>
    <property type="match status" value="1"/>
</dbReference>
<dbReference type="Gene3D" id="3.40.630.30">
    <property type="match status" value="1"/>
</dbReference>
<keyword evidence="4" id="KW-1185">Reference proteome</keyword>
<dbReference type="PANTHER" id="PTHR42791">
    <property type="entry name" value="GNAT FAMILY ACETYLTRANSFERASE"/>
    <property type="match status" value="1"/>
</dbReference>
<name>A0A4Q9NVD1_9APHY</name>
<dbReference type="InterPro" id="IPR000182">
    <property type="entry name" value="GNAT_dom"/>
</dbReference>
<dbReference type="GO" id="GO:0016747">
    <property type="term" value="F:acyltransferase activity, transferring groups other than amino-acyl groups"/>
    <property type="evidence" value="ECO:0007669"/>
    <property type="project" value="InterPro"/>
</dbReference>
<evidence type="ECO:0000259" key="1">
    <source>
        <dbReference type="PROSITE" id="PS51186"/>
    </source>
</evidence>
<dbReference type="InterPro" id="IPR052523">
    <property type="entry name" value="Trichothecene_AcTrans"/>
</dbReference>
<feature type="domain" description="N-acetyltransferase" evidence="1">
    <location>
        <begin position="20"/>
        <end position="184"/>
    </location>
</feature>
<dbReference type="EMBL" id="ML143415">
    <property type="protein sequence ID" value="TBU29111.1"/>
    <property type="molecule type" value="Genomic_DNA"/>
</dbReference>
<protein>
    <recommendedName>
        <fullName evidence="1">N-acetyltransferase domain-containing protein</fullName>
    </recommendedName>
</protein>
<gene>
    <name evidence="3" type="ORF">BD310DRAFT_805047</name>
    <name evidence="2" type="ORF">BD311DRAFT_777698</name>
</gene>
<dbReference type="SUPFAM" id="SSF55729">
    <property type="entry name" value="Acyl-CoA N-acyltransferases (Nat)"/>
    <property type="match status" value="1"/>
</dbReference>
<dbReference type="PANTHER" id="PTHR42791:SF1">
    <property type="entry name" value="N-ACETYLTRANSFERASE DOMAIN-CONTAINING PROTEIN"/>
    <property type="match status" value="1"/>
</dbReference>
<dbReference type="PROSITE" id="PS51186">
    <property type="entry name" value="GNAT"/>
    <property type="match status" value="1"/>
</dbReference>
<dbReference type="EMBL" id="ML145085">
    <property type="protein sequence ID" value="TBU65168.1"/>
    <property type="molecule type" value="Genomic_DNA"/>
</dbReference>
<dbReference type="OrthoDB" id="2744543at2759"/>
<sequence>MRNDSLTRYIRASDFSPTVYNLREYIGGTIVHIQAIRQRRDLTIDHGDAICSFRLPGDKDSKLPSLIPSLLRKTQPKESIKRSKEVRSAIDTLVKDNLGDRYADMIEITHLGTSPEKQGLGYGTALVKVVTDIADGQGLAVTLITTDAYRFYEFVGFELVAEKLVGVDNPTWDGAPVPIRLMLREPHRPGSWEKQMRHK</sequence>
<evidence type="ECO:0000313" key="2">
    <source>
        <dbReference type="EMBL" id="TBU29111.1"/>
    </source>
</evidence>
<dbReference type="InterPro" id="IPR016181">
    <property type="entry name" value="Acyl_CoA_acyltransferase"/>
</dbReference>
<dbReference type="AlphaFoldDB" id="A0A4Q9NVD1"/>
<evidence type="ECO:0000313" key="4">
    <source>
        <dbReference type="Proteomes" id="UP000292082"/>
    </source>
</evidence>
<evidence type="ECO:0000313" key="3">
    <source>
        <dbReference type="EMBL" id="TBU65168.1"/>
    </source>
</evidence>
<proteinExistence type="predicted"/>
<reference evidence="3 4" key="1">
    <citation type="submission" date="2019-01" db="EMBL/GenBank/DDBJ databases">
        <title>Draft genome sequences of three monokaryotic isolates of the white-rot basidiomycete fungus Dichomitus squalens.</title>
        <authorList>
            <consortium name="DOE Joint Genome Institute"/>
            <person name="Lopez S.C."/>
            <person name="Andreopoulos B."/>
            <person name="Pangilinan J."/>
            <person name="Lipzen A."/>
            <person name="Riley R."/>
            <person name="Ahrendt S."/>
            <person name="Ng V."/>
            <person name="Barry K."/>
            <person name="Daum C."/>
            <person name="Grigoriev I.V."/>
            <person name="Hilden K.S."/>
            <person name="Makela M.R."/>
            <person name="de Vries R.P."/>
        </authorList>
    </citation>
    <scope>NUCLEOTIDE SEQUENCE [LARGE SCALE GENOMIC DNA]</scope>
    <source>
        <strain evidence="3 4">CBS 464.89</strain>
        <strain evidence="2">OM18370.1</strain>
    </source>
</reference>
<organism evidence="3 4">
    <name type="scientific">Dichomitus squalens</name>
    <dbReference type="NCBI Taxonomy" id="114155"/>
    <lineage>
        <taxon>Eukaryota</taxon>
        <taxon>Fungi</taxon>
        <taxon>Dikarya</taxon>
        <taxon>Basidiomycota</taxon>
        <taxon>Agaricomycotina</taxon>
        <taxon>Agaricomycetes</taxon>
        <taxon>Polyporales</taxon>
        <taxon>Polyporaceae</taxon>
        <taxon>Dichomitus</taxon>
    </lineage>
</organism>
<dbReference type="CDD" id="cd04301">
    <property type="entry name" value="NAT_SF"/>
    <property type="match status" value="1"/>
</dbReference>
<dbReference type="Proteomes" id="UP000292957">
    <property type="component" value="Unassembled WGS sequence"/>
</dbReference>